<gene>
    <name evidence="4" type="ORF">EJ05DRAFT_520265</name>
</gene>
<dbReference type="PROSITE" id="PS50297">
    <property type="entry name" value="ANK_REP_REGION"/>
    <property type="match status" value="1"/>
</dbReference>
<evidence type="ECO:0000256" key="3">
    <source>
        <dbReference type="PROSITE-ProRule" id="PRU00023"/>
    </source>
</evidence>
<evidence type="ECO:0000256" key="1">
    <source>
        <dbReference type="ARBA" id="ARBA00022737"/>
    </source>
</evidence>
<dbReference type="SMART" id="SM00248">
    <property type="entry name" value="ANK"/>
    <property type="match status" value="5"/>
</dbReference>
<dbReference type="InterPro" id="IPR036770">
    <property type="entry name" value="Ankyrin_rpt-contain_sf"/>
</dbReference>
<name>A0A6A6VYP7_9PEZI</name>
<evidence type="ECO:0000256" key="2">
    <source>
        <dbReference type="ARBA" id="ARBA00023043"/>
    </source>
</evidence>
<keyword evidence="5" id="KW-1185">Reference proteome</keyword>
<dbReference type="GeneID" id="54489792"/>
<keyword evidence="2 3" id="KW-0040">ANK repeat</keyword>
<evidence type="ECO:0000313" key="4">
    <source>
        <dbReference type="EMBL" id="KAF2754864.1"/>
    </source>
</evidence>
<accession>A0A6A6VYP7</accession>
<dbReference type="PROSITE" id="PS50088">
    <property type="entry name" value="ANK_REPEAT"/>
    <property type="match status" value="1"/>
</dbReference>
<sequence length="576" mass="64345">MSNERTDIPLCEEPWLQKAARLWNIEHIEEIVKCLLRHGGDLNKDTDGGFSVVEEVMSVSTPLFESILAQCANINVERHYLETRCADGKTLLLCGLNNKELIRVLDEYGARSNVVDYTGNNALHILSTAFHRGNLFDEFLSRGLDPLSVNRHDNTLLHHLSSQYNGNDEFYRRSQRMIGFGISVNAQSNDRMTPLHVFLQRSDEYHNNFTKHQITFLETSGVSEMVQLGSQDVFGFAPLHLAALKSDRFTAEILSAGANAMLVTKDKHNALHLACRARYSNIVRLLLSKTGSCLLNQKDSAGRTPLHNACSASDLESVAALLRYGAEVSLVDARARTAIHARAETTREHVIWSNFNDDPQLMGEYPMMQFGPDLIARSSDVNPWYKSQHGCERKSKKPHNVKSFAKPLLEADVDVSTTTVLDIMRLCDLLIFKGADLLEPDPYGRTALHYIADTCLSTSRIRYQATSEPIRSSLLLWNQYLLPGRSIDVRDNEGNTPLLAYVASRANDTGKNVTACEKEFGAYKREYGDKPCHVNAFAQLFTTDSEADVQAVNNAGETASHIATRRRHGLSLDACS</sequence>
<proteinExistence type="predicted"/>
<dbReference type="PANTHER" id="PTHR24178">
    <property type="entry name" value="MOLTING PROTEIN MLT-4"/>
    <property type="match status" value="1"/>
</dbReference>
<dbReference type="Proteomes" id="UP000799437">
    <property type="component" value="Unassembled WGS sequence"/>
</dbReference>
<organism evidence="4 5">
    <name type="scientific">Pseudovirgaria hyperparasitica</name>
    <dbReference type="NCBI Taxonomy" id="470096"/>
    <lineage>
        <taxon>Eukaryota</taxon>
        <taxon>Fungi</taxon>
        <taxon>Dikarya</taxon>
        <taxon>Ascomycota</taxon>
        <taxon>Pezizomycotina</taxon>
        <taxon>Dothideomycetes</taxon>
        <taxon>Dothideomycetes incertae sedis</taxon>
        <taxon>Acrospermales</taxon>
        <taxon>Acrospermaceae</taxon>
        <taxon>Pseudovirgaria</taxon>
    </lineage>
</organism>
<reference evidence="4" key="1">
    <citation type="journal article" date="2020" name="Stud. Mycol.">
        <title>101 Dothideomycetes genomes: a test case for predicting lifestyles and emergence of pathogens.</title>
        <authorList>
            <person name="Haridas S."/>
            <person name="Albert R."/>
            <person name="Binder M."/>
            <person name="Bloem J."/>
            <person name="Labutti K."/>
            <person name="Salamov A."/>
            <person name="Andreopoulos B."/>
            <person name="Baker S."/>
            <person name="Barry K."/>
            <person name="Bills G."/>
            <person name="Bluhm B."/>
            <person name="Cannon C."/>
            <person name="Castanera R."/>
            <person name="Culley D."/>
            <person name="Daum C."/>
            <person name="Ezra D."/>
            <person name="Gonzalez J."/>
            <person name="Henrissat B."/>
            <person name="Kuo A."/>
            <person name="Liang C."/>
            <person name="Lipzen A."/>
            <person name="Lutzoni F."/>
            <person name="Magnuson J."/>
            <person name="Mondo S."/>
            <person name="Nolan M."/>
            <person name="Ohm R."/>
            <person name="Pangilinan J."/>
            <person name="Park H.-J."/>
            <person name="Ramirez L."/>
            <person name="Alfaro M."/>
            <person name="Sun H."/>
            <person name="Tritt A."/>
            <person name="Yoshinaga Y."/>
            <person name="Zwiers L.-H."/>
            <person name="Turgeon B."/>
            <person name="Goodwin S."/>
            <person name="Spatafora J."/>
            <person name="Crous P."/>
            <person name="Grigoriev I."/>
        </authorList>
    </citation>
    <scope>NUCLEOTIDE SEQUENCE</scope>
    <source>
        <strain evidence="4">CBS 121739</strain>
    </source>
</reference>
<dbReference type="SUPFAM" id="SSF48403">
    <property type="entry name" value="Ankyrin repeat"/>
    <property type="match status" value="2"/>
</dbReference>
<dbReference type="RefSeq" id="XP_033597315.1">
    <property type="nucleotide sequence ID" value="XM_033748738.1"/>
</dbReference>
<dbReference type="EMBL" id="ML996579">
    <property type="protein sequence ID" value="KAF2754864.1"/>
    <property type="molecule type" value="Genomic_DNA"/>
</dbReference>
<evidence type="ECO:0000313" key="5">
    <source>
        <dbReference type="Proteomes" id="UP000799437"/>
    </source>
</evidence>
<feature type="repeat" description="ANK" evidence="3">
    <location>
        <begin position="301"/>
        <end position="333"/>
    </location>
</feature>
<protein>
    <submittedName>
        <fullName evidence="4">Ankyrin</fullName>
    </submittedName>
</protein>
<dbReference type="Gene3D" id="1.25.40.20">
    <property type="entry name" value="Ankyrin repeat-containing domain"/>
    <property type="match status" value="4"/>
</dbReference>
<dbReference type="InterPro" id="IPR002110">
    <property type="entry name" value="Ankyrin_rpt"/>
</dbReference>
<keyword evidence="1" id="KW-0677">Repeat</keyword>
<dbReference type="AlphaFoldDB" id="A0A6A6VYP7"/>
<dbReference type="Pfam" id="PF12796">
    <property type="entry name" value="Ank_2"/>
    <property type="match status" value="1"/>
</dbReference>
<dbReference type="OrthoDB" id="21416at2759"/>